<name>A0A7S3QY31_DUNTE</name>
<feature type="coiled-coil region" evidence="4">
    <location>
        <begin position="183"/>
        <end position="228"/>
    </location>
</feature>
<dbReference type="CDD" id="cd00200">
    <property type="entry name" value="WD40"/>
    <property type="match status" value="1"/>
</dbReference>
<dbReference type="AlphaFoldDB" id="A0A7S3QY31"/>
<evidence type="ECO:0000256" key="2">
    <source>
        <dbReference type="ARBA" id="ARBA00022737"/>
    </source>
</evidence>
<keyword evidence="1 3" id="KW-0853">WD repeat</keyword>
<dbReference type="PANTHER" id="PTHR19878">
    <property type="entry name" value="AUTOPHAGY PROTEIN 16-LIKE"/>
    <property type="match status" value="1"/>
</dbReference>
<evidence type="ECO:0000259" key="5">
    <source>
        <dbReference type="Pfam" id="PF08614"/>
    </source>
</evidence>
<reference evidence="6" key="1">
    <citation type="submission" date="2021-01" db="EMBL/GenBank/DDBJ databases">
        <authorList>
            <person name="Corre E."/>
            <person name="Pelletier E."/>
            <person name="Niang G."/>
            <person name="Scheremetjew M."/>
            <person name="Finn R."/>
            <person name="Kale V."/>
            <person name="Holt S."/>
            <person name="Cochrane G."/>
            <person name="Meng A."/>
            <person name="Brown T."/>
            <person name="Cohen L."/>
        </authorList>
    </citation>
    <scope>NUCLEOTIDE SEQUENCE</scope>
    <source>
        <strain evidence="6">CCMP1320</strain>
    </source>
</reference>
<keyword evidence="4" id="KW-0175">Coiled coil</keyword>
<dbReference type="PROSITE" id="PS50294">
    <property type="entry name" value="WD_REPEATS_REGION"/>
    <property type="match status" value="2"/>
</dbReference>
<evidence type="ECO:0000256" key="1">
    <source>
        <dbReference type="ARBA" id="ARBA00022574"/>
    </source>
</evidence>
<evidence type="ECO:0000256" key="3">
    <source>
        <dbReference type="PROSITE-ProRule" id="PRU00221"/>
    </source>
</evidence>
<dbReference type="Pfam" id="PF08614">
    <property type="entry name" value="ATG16"/>
    <property type="match status" value="1"/>
</dbReference>
<dbReference type="SMART" id="SM00320">
    <property type="entry name" value="WD40"/>
    <property type="match status" value="7"/>
</dbReference>
<accession>A0A7S3QY31</accession>
<dbReference type="PANTHER" id="PTHR19878:SF8">
    <property type="entry name" value="AUTOPHAGY-RELATED 16, ISOFORM F"/>
    <property type="match status" value="1"/>
</dbReference>
<dbReference type="InterPro" id="IPR001680">
    <property type="entry name" value="WD40_rpt"/>
</dbReference>
<dbReference type="InterPro" id="IPR015943">
    <property type="entry name" value="WD40/YVTN_repeat-like_dom_sf"/>
</dbReference>
<sequence>MNVAVDACICNAVASQLSDLYSLQTAPFLAIVYDYEQSIQRSRELQVRLSQLDKEGAELRDENAQLHSRLAGLQEANAADWQAQAKVAQAQVSHLEREVAGLYRDKARILEEVVSLTSHATAAKEEAERLGLELEQARLQVSKQREMLASTEAELASERTAREAASGELQASFDTREAALVEAEHLRTENASLVRRLMQTKEREIDRMNEINKQHEQMLEQAAVLRKEAAADREMATLLKQRAISEAAGGCTAEGGDAGARPLSGAALGLKAAFGGRSLRDVLGLQGSSQSRGRGGSAGCVTGGAGGAGGAGGQQAGAAAGIEQLLGRAPEAQLTLPEAPYRTVAAHKGACCSVATQAPAGHLAASCGTDHVVQMWDMHLVGTGSGPSNTLRGMTAAVNDVAFTSDGVHVIAAGTDKSLYLWDLSTGQTRHILTGHGGPVGSVAVHPTDPRLAMSCGEDRALKLWDLSRGFCARSIPCTKMPNVLACSREGSVLATGHLDGSVCLWDVRQCQKGDSAPIAKCQVHAQLVTSLVATYSDGLLLTASKDNSLALLDFRTMSTVRQLRAPTFTTGTVGSLGKGRCKAAASPTEKYVAAGGDDGGLYVWDLHQDPAAGQKGMGGPCTILRQKIQKRAEPVIAASWSADGATVISADKAGIVSFWSLAGL</sequence>
<gene>
    <name evidence="6" type="ORF">DTER00134_LOCUS12037</name>
</gene>
<feature type="repeat" description="WD" evidence="3">
    <location>
        <begin position="391"/>
        <end position="432"/>
    </location>
</feature>
<evidence type="ECO:0000313" key="6">
    <source>
        <dbReference type="EMBL" id="CAE0496964.1"/>
    </source>
</evidence>
<feature type="repeat" description="WD" evidence="3">
    <location>
        <begin position="433"/>
        <end position="475"/>
    </location>
</feature>
<evidence type="ECO:0000256" key="4">
    <source>
        <dbReference type="SAM" id="Coils"/>
    </source>
</evidence>
<dbReference type="SUPFAM" id="SSF50978">
    <property type="entry name" value="WD40 repeat-like"/>
    <property type="match status" value="1"/>
</dbReference>
<dbReference type="InterPro" id="IPR045160">
    <property type="entry name" value="ATG16"/>
</dbReference>
<feature type="coiled-coil region" evidence="4">
    <location>
        <begin position="35"/>
        <end position="154"/>
    </location>
</feature>
<dbReference type="PROSITE" id="PS50082">
    <property type="entry name" value="WD_REPEATS_2"/>
    <property type="match status" value="3"/>
</dbReference>
<dbReference type="InterPro" id="IPR013923">
    <property type="entry name" value="Autophagy-rel_prot_16_dom"/>
</dbReference>
<dbReference type="Pfam" id="PF00400">
    <property type="entry name" value="WD40"/>
    <property type="match status" value="5"/>
</dbReference>
<organism evidence="6">
    <name type="scientific">Dunaliella tertiolecta</name>
    <name type="common">Green alga</name>
    <dbReference type="NCBI Taxonomy" id="3047"/>
    <lineage>
        <taxon>Eukaryota</taxon>
        <taxon>Viridiplantae</taxon>
        <taxon>Chlorophyta</taxon>
        <taxon>core chlorophytes</taxon>
        <taxon>Chlorophyceae</taxon>
        <taxon>CS clade</taxon>
        <taxon>Chlamydomonadales</taxon>
        <taxon>Dunaliellaceae</taxon>
        <taxon>Dunaliella</taxon>
    </lineage>
</organism>
<dbReference type="Gene3D" id="2.130.10.10">
    <property type="entry name" value="YVTN repeat-like/Quinoprotein amine dehydrogenase"/>
    <property type="match status" value="2"/>
</dbReference>
<dbReference type="GO" id="GO:0000045">
    <property type="term" value="P:autophagosome assembly"/>
    <property type="evidence" value="ECO:0007669"/>
    <property type="project" value="InterPro"/>
</dbReference>
<keyword evidence="2" id="KW-0677">Repeat</keyword>
<protein>
    <recommendedName>
        <fullName evidence="5">Autophagy-related protein 16 domain-containing protein</fullName>
    </recommendedName>
</protein>
<dbReference type="InterPro" id="IPR019775">
    <property type="entry name" value="WD40_repeat_CS"/>
</dbReference>
<dbReference type="PROSITE" id="PS00678">
    <property type="entry name" value="WD_REPEATS_1"/>
    <property type="match status" value="2"/>
</dbReference>
<feature type="repeat" description="WD" evidence="3">
    <location>
        <begin position="587"/>
        <end position="607"/>
    </location>
</feature>
<dbReference type="InterPro" id="IPR036322">
    <property type="entry name" value="WD40_repeat_dom_sf"/>
</dbReference>
<proteinExistence type="predicted"/>
<feature type="domain" description="Autophagy-related protein 16" evidence="5">
    <location>
        <begin position="24"/>
        <end position="209"/>
    </location>
</feature>
<dbReference type="EMBL" id="HBIP01020276">
    <property type="protein sequence ID" value="CAE0496964.1"/>
    <property type="molecule type" value="Transcribed_RNA"/>
</dbReference>